<dbReference type="OrthoDB" id="7855094at2"/>
<dbReference type="InterPro" id="IPR025493">
    <property type="entry name" value="DUF4384"/>
</dbReference>
<name>A0A6L3SRQ7_9HYPH</name>
<keyword evidence="3" id="KW-1185">Reference proteome</keyword>
<dbReference type="Pfam" id="PF14326">
    <property type="entry name" value="DUF4384"/>
    <property type="match status" value="1"/>
</dbReference>
<sequence length="196" mass="21291">MLATQLLMTTAVSRPAEAACRSDPGFRASVLPEPSEVSCELRAPGSILAYEVVGGRKAITPSSSFRLGARVVICVSPRSNMYISVWDTPPKGNIERLYPNSRSHPKGEKAVLLQGGTKTCIGEIGSGYQISISEFEGLGRGQFYFLATSNYEDHPRPTDFAAADWQTSMKASIENEEASPVFPRAADAWLVYTVVR</sequence>
<gene>
    <name evidence="2" type="ORF">F6X53_30425</name>
</gene>
<organism evidence="2 3">
    <name type="scientific">Methylobacterium soli</name>
    <dbReference type="NCBI Taxonomy" id="553447"/>
    <lineage>
        <taxon>Bacteria</taxon>
        <taxon>Pseudomonadati</taxon>
        <taxon>Pseudomonadota</taxon>
        <taxon>Alphaproteobacteria</taxon>
        <taxon>Hyphomicrobiales</taxon>
        <taxon>Methylobacteriaceae</taxon>
        <taxon>Methylobacterium</taxon>
    </lineage>
</organism>
<evidence type="ECO:0000259" key="1">
    <source>
        <dbReference type="Pfam" id="PF14326"/>
    </source>
</evidence>
<accession>A0A6L3SRQ7</accession>
<comment type="caution">
    <text evidence="2">The sequence shown here is derived from an EMBL/GenBank/DDBJ whole genome shotgun (WGS) entry which is preliminary data.</text>
</comment>
<evidence type="ECO:0000313" key="2">
    <source>
        <dbReference type="EMBL" id="KAB1070128.1"/>
    </source>
</evidence>
<reference evidence="2 3" key="1">
    <citation type="submission" date="2019-09" db="EMBL/GenBank/DDBJ databases">
        <title>YIM 48816 draft genome.</title>
        <authorList>
            <person name="Jiang L."/>
        </authorList>
    </citation>
    <scope>NUCLEOTIDE SEQUENCE [LARGE SCALE GENOMIC DNA]</scope>
    <source>
        <strain evidence="2 3">YIM 48816</strain>
    </source>
</reference>
<dbReference type="Proteomes" id="UP000474159">
    <property type="component" value="Unassembled WGS sequence"/>
</dbReference>
<dbReference type="EMBL" id="VZZK01000068">
    <property type="protein sequence ID" value="KAB1070128.1"/>
    <property type="molecule type" value="Genomic_DNA"/>
</dbReference>
<feature type="domain" description="DUF4384" evidence="1">
    <location>
        <begin position="65"/>
        <end position="139"/>
    </location>
</feature>
<dbReference type="AlphaFoldDB" id="A0A6L3SRQ7"/>
<evidence type="ECO:0000313" key="3">
    <source>
        <dbReference type="Proteomes" id="UP000474159"/>
    </source>
</evidence>
<protein>
    <submittedName>
        <fullName evidence="2">DUF4384 domain-containing protein</fullName>
    </submittedName>
</protein>
<proteinExistence type="predicted"/>